<evidence type="ECO:0000259" key="15">
    <source>
        <dbReference type="Pfam" id="PF07085"/>
    </source>
</evidence>
<dbReference type="Gene3D" id="3.40.50.10950">
    <property type="match status" value="1"/>
</dbReference>
<evidence type="ECO:0000256" key="7">
    <source>
        <dbReference type="ARBA" id="ARBA00021528"/>
    </source>
</evidence>
<dbReference type="eggNOG" id="COG0280">
    <property type="taxonomic scope" value="Bacteria"/>
</dbReference>
<dbReference type="Pfam" id="PF13500">
    <property type="entry name" value="AAA_26"/>
    <property type="match status" value="1"/>
</dbReference>
<keyword evidence="9 13" id="KW-0808">Transferase</keyword>
<dbReference type="CDD" id="cd03109">
    <property type="entry name" value="DTBS"/>
    <property type="match status" value="1"/>
</dbReference>
<keyword evidence="8 13" id="KW-0963">Cytoplasm</keyword>
<dbReference type="UniPathway" id="UPA00340">
    <property type="reaction ID" value="UER00459"/>
</dbReference>
<dbReference type="RefSeq" id="WP_006594421.1">
    <property type="nucleotide sequence ID" value="NZ_BAHD01000086.1"/>
</dbReference>
<dbReference type="FunFam" id="3.40.50.10750:FF:000001">
    <property type="entry name" value="Phosphate acetyltransferase"/>
    <property type="match status" value="1"/>
</dbReference>
<comment type="pathway">
    <text evidence="3 13">Metabolic intermediate biosynthesis; acetyl-CoA biosynthesis; acetyl-CoA from acetate: step 2/2.</text>
</comment>
<dbReference type="Proteomes" id="UP000008366">
    <property type="component" value="Unassembled WGS sequence"/>
</dbReference>
<comment type="similarity">
    <text evidence="4 13">In the C-terminal section; belongs to the phosphate acetyltransferase and butyryltransferase family.</text>
</comment>
<dbReference type="Pfam" id="PF07085">
    <property type="entry name" value="DRTGG"/>
    <property type="match status" value="1"/>
</dbReference>
<dbReference type="PIRSF" id="PIRSF006107">
    <property type="entry name" value="PhpActrans_proteobac"/>
    <property type="match status" value="1"/>
</dbReference>
<dbReference type="SUPFAM" id="SSF75138">
    <property type="entry name" value="HprK N-terminal domain-like"/>
    <property type="match status" value="1"/>
</dbReference>
<evidence type="ECO:0000256" key="3">
    <source>
        <dbReference type="ARBA" id="ARBA00004989"/>
    </source>
</evidence>
<evidence type="ECO:0000313" key="17">
    <source>
        <dbReference type="Proteomes" id="UP000008366"/>
    </source>
</evidence>
<proteinExistence type="inferred from homology"/>
<dbReference type="EMBL" id="BAHD01000086">
    <property type="protein sequence ID" value="GAB97889.1"/>
    <property type="molecule type" value="Genomic_DNA"/>
</dbReference>
<dbReference type="SUPFAM" id="SSF52540">
    <property type="entry name" value="P-loop containing nucleoside triphosphate hydrolases"/>
    <property type="match status" value="1"/>
</dbReference>
<keyword evidence="10 13" id="KW-0012">Acyltransferase</keyword>
<evidence type="ECO:0000313" key="16">
    <source>
        <dbReference type="EMBL" id="GAB97889.1"/>
    </source>
</evidence>
<dbReference type="Pfam" id="PF01515">
    <property type="entry name" value="PTA_PTB"/>
    <property type="match status" value="1"/>
</dbReference>
<feature type="domain" description="Phosphate acetyl/butaryl transferase" evidence="14">
    <location>
        <begin position="376"/>
        <end position="693"/>
    </location>
</feature>
<dbReference type="Gene3D" id="3.40.50.300">
    <property type="entry name" value="P-loop containing nucleotide triphosphate hydrolases"/>
    <property type="match status" value="1"/>
</dbReference>
<evidence type="ECO:0000256" key="6">
    <source>
        <dbReference type="ARBA" id="ARBA00012707"/>
    </source>
</evidence>
<evidence type="ECO:0000256" key="13">
    <source>
        <dbReference type="PIRNR" id="PIRNR006107"/>
    </source>
</evidence>
<dbReference type="InterPro" id="IPR042113">
    <property type="entry name" value="P_AcTrfase_dom1"/>
</dbReference>
<protein>
    <recommendedName>
        <fullName evidence="7 13">Phosphate acetyltransferase</fullName>
        <ecNumber evidence="6 13">2.3.1.8</ecNumber>
    </recommendedName>
    <alternativeName>
        <fullName evidence="11 13">Phosphotransacetylase</fullName>
    </alternativeName>
</protein>
<comment type="domain">
    <text evidence="13">The N-terminal region seems to be important for proper quaternary structure. The C-terminal region contains the substrate-binding site.</text>
</comment>
<dbReference type="GO" id="GO:0008959">
    <property type="term" value="F:phosphate acetyltransferase activity"/>
    <property type="evidence" value="ECO:0007669"/>
    <property type="project" value="UniProtKB-EC"/>
</dbReference>
<evidence type="ECO:0000256" key="2">
    <source>
        <dbReference type="ARBA" id="ARBA00004496"/>
    </source>
</evidence>
<dbReference type="Gene3D" id="3.40.1390.20">
    <property type="entry name" value="HprK N-terminal domain-like"/>
    <property type="match status" value="1"/>
</dbReference>
<dbReference type="STRING" id="1184609.KILIM_086_00150"/>
<comment type="catalytic activity">
    <reaction evidence="1 13">
        <text>acetyl-CoA + phosphate = acetyl phosphate + CoA</text>
        <dbReference type="Rhea" id="RHEA:19521"/>
        <dbReference type="ChEBI" id="CHEBI:22191"/>
        <dbReference type="ChEBI" id="CHEBI:43474"/>
        <dbReference type="ChEBI" id="CHEBI:57287"/>
        <dbReference type="ChEBI" id="CHEBI:57288"/>
        <dbReference type="EC" id="2.3.1.8"/>
    </reaction>
</comment>
<dbReference type="SUPFAM" id="SSF53659">
    <property type="entry name" value="Isocitrate/Isopropylmalate dehydrogenase-like"/>
    <property type="match status" value="1"/>
</dbReference>
<keyword evidence="17" id="KW-1185">Reference proteome</keyword>
<dbReference type="eggNOG" id="COG0857">
    <property type="taxonomic scope" value="Bacteria"/>
</dbReference>
<dbReference type="PANTHER" id="PTHR43356:SF3">
    <property type="entry name" value="PHOSPHATE ACETYLTRANSFERASE"/>
    <property type="match status" value="1"/>
</dbReference>
<dbReference type="NCBIfam" id="NF004167">
    <property type="entry name" value="PRK05632.1"/>
    <property type="match status" value="1"/>
</dbReference>
<comment type="similarity">
    <text evidence="5 13">In the N-terminal section; belongs to the CobB/CobQ family.</text>
</comment>
<evidence type="ECO:0000256" key="12">
    <source>
        <dbReference type="ARBA" id="ARBA00049955"/>
    </source>
</evidence>
<evidence type="ECO:0000259" key="14">
    <source>
        <dbReference type="Pfam" id="PF01515"/>
    </source>
</evidence>
<evidence type="ECO:0000256" key="10">
    <source>
        <dbReference type="ARBA" id="ARBA00023315"/>
    </source>
</evidence>
<evidence type="ECO:0000256" key="5">
    <source>
        <dbReference type="ARBA" id="ARBA00009786"/>
    </source>
</evidence>
<dbReference type="EC" id="2.3.1.8" evidence="6 13"/>
<dbReference type="InterPro" id="IPR010766">
    <property type="entry name" value="DRTGG"/>
</dbReference>
<evidence type="ECO:0000256" key="9">
    <source>
        <dbReference type="ARBA" id="ARBA00022679"/>
    </source>
</evidence>
<evidence type="ECO:0000256" key="1">
    <source>
        <dbReference type="ARBA" id="ARBA00000705"/>
    </source>
</evidence>
<dbReference type="Gene3D" id="3.40.50.10750">
    <property type="entry name" value="Isocitrate/Isopropylmalate dehydrogenase-like"/>
    <property type="match status" value="1"/>
</dbReference>
<dbReference type="InterPro" id="IPR028979">
    <property type="entry name" value="Ser_kin/Pase_Hpr-like_N_sf"/>
</dbReference>
<dbReference type="InterPro" id="IPR004614">
    <property type="entry name" value="P_AcTrfase"/>
</dbReference>
<sequence>MSSRGTPNLYLASPDPRSGKSAVAVGLLEEKQRAFDRVGVFRPIVRSDGVEDDVLRMLLDHLPQGQLAYADAFGVTYDDVLADPQEAMGRIVQRFHRLAGRCDVVLVVGSDYTDVAGPMEFGFNTQIAANLAAPIVLVVSGRDRRPADIARAGLSAINDARLHHAEVRAVIANRVAPEDAAAVESALADALRGPARATFVIPEDPVLSAPSVGVLATAVRGRQLLGSPESLEAEALDVVVGADQLRAVLEQLRPGTCVLVPHDRLDLLLGVTLSQTLPTFPRLAAVFVAGTYSLEGRVEAALSTALRAAGVDLPVIAVPESTTAALRGLLGVGSGSAGFTARKLDTARELFDRHVDTAALVADSAAAVATAMTPLMFEHSLVERARAADRHIVLPEGTEDRIIQAADVLLQRGICRLTLLGDPGEIESRAAALGVDLGAATLVDPAASPLLPRFAREYAELRKHKLVPYDQALDHCSDPSYFGTMMVLDGLADGMVSGSVNTTAHTIRPALEVIKTAPGAGVVSSVFFMCLPDNVLVYGDCAVNPDPTAEQLADIAISSAGTAQQFGIPPRIAMLSYSTGSSGSGADVDKVRVATDLVRQRAPHLEVEGPIQYDAAVDPVVAQTKLRDSAVAGRATVLIFPDLNTGNNTYKAVQRSAAAVAIGPVLQGLRKPVNDLSRGALVTDIVNTVAITAIQASALPADS</sequence>
<dbReference type="GO" id="GO:0006085">
    <property type="term" value="P:acetyl-CoA biosynthetic process"/>
    <property type="evidence" value="ECO:0007669"/>
    <property type="project" value="UniProtKB-UniPathway"/>
</dbReference>
<name>K6XGE3_9MICO</name>
<dbReference type="InterPro" id="IPR050500">
    <property type="entry name" value="Phos_Acetyltrans/Butyryltrans"/>
</dbReference>
<dbReference type="InterPro" id="IPR027417">
    <property type="entry name" value="P-loop_NTPase"/>
</dbReference>
<dbReference type="NCBIfam" id="NF007233">
    <property type="entry name" value="PRK09653.1"/>
    <property type="match status" value="1"/>
</dbReference>
<gene>
    <name evidence="16" type="primary">pta</name>
    <name evidence="16" type="ORF">KILIM_086_00150</name>
</gene>
<organism evidence="16 17">
    <name type="scientific">Kineosphaera limosa NBRC 100340</name>
    <dbReference type="NCBI Taxonomy" id="1184609"/>
    <lineage>
        <taxon>Bacteria</taxon>
        <taxon>Bacillati</taxon>
        <taxon>Actinomycetota</taxon>
        <taxon>Actinomycetes</taxon>
        <taxon>Micrococcales</taxon>
        <taxon>Dermatophilaceae</taxon>
        <taxon>Kineosphaera</taxon>
    </lineage>
</organism>
<dbReference type="OrthoDB" id="9808984at2"/>
<comment type="subcellular location">
    <subcellularLocation>
        <location evidence="2 13">Cytoplasm</location>
    </subcellularLocation>
</comment>
<evidence type="ECO:0000256" key="4">
    <source>
        <dbReference type="ARBA" id="ARBA00008756"/>
    </source>
</evidence>
<dbReference type="InterPro" id="IPR002505">
    <property type="entry name" value="PTA_PTB"/>
</dbReference>
<dbReference type="AlphaFoldDB" id="K6XGE3"/>
<feature type="domain" description="DRTGG" evidence="15">
    <location>
        <begin position="215"/>
        <end position="325"/>
    </location>
</feature>
<dbReference type="InterPro" id="IPR016475">
    <property type="entry name" value="P-Actrans_bac"/>
</dbReference>
<evidence type="ECO:0000256" key="8">
    <source>
        <dbReference type="ARBA" id="ARBA00022490"/>
    </source>
</evidence>
<dbReference type="PANTHER" id="PTHR43356">
    <property type="entry name" value="PHOSPHATE ACETYLTRANSFERASE"/>
    <property type="match status" value="1"/>
</dbReference>
<accession>K6XGE3</accession>
<dbReference type="InterPro" id="IPR042112">
    <property type="entry name" value="P_AcTrfase_dom2"/>
</dbReference>
<comment type="caution">
    <text evidence="16">The sequence shown here is derived from an EMBL/GenBank/DDBJ whole genome shotgun (WGS) entry which is preliminary data.</text>
</comment>
<reference evidence="16 17" key="1">
    <citation type="submission" date="2012-08" db="EMBL/GenBank/DDBJ databases">
        <title>Whole genome shotgun sequence of Kineosphaera limosa NBRC 100340.</title>
        <authorList>
            <person name="Yoshida I."/>
            <person name="Isaki S."/>
            <person name="Hosoyama A."/>
            <person name="Tsuchikane K."/>
            <person name="Katsumata H."/>
            <person name="Ando Y."/>
            <person name="Ohji S."/>
            <person name="Hamada M."/>
            <person name="Tamura T."/>
            <person name="Yamazoe A."/>
            <person name="Yamazaki S."/>
            <person name="Fujita N."/>
        </authorList>
    </citation>
    <scope>NUCLEOTIDE SEQUENCE [LARGE SCALE GENOMIC DNA]</scope>
    <source>
        <strain evidence="16 17">NBRC 100340</strain>
    </source>
</reference>
<dbReference type="GO" id="GO:0005737">
    <property type="term" value="C:cytoplasm"/>
    <property type="evidence" value="ECO:0007669"/>
    <property type="project" value="UniProtKB-SubCell"/>
</dbReference>
<dbReference type="NCBIfam" id="TIGR00651">
    <property type="entry name" value="pta"/>
    <property type="match status" value="1"/>
</dbReference>
<comment type="function">
    <text evidence="12 13">Involved in acetate metabolism.</text>
</comment>
<evidence type="ECO:0000256" key="11">
    <source>
        <dbReference type="ARBA" id="ARBA00031108"/>
    </source>
</evidence>